<dbReference type="GO" id="GO:0047372">
    <property type="term" value="F:monoacylglycerol lipase activity"/>
    <property type="evidence" value="ECO:0007669"/>
    <property type="project" value="TreeGrafter"/>
</dbReference>
<accession>V4K6X6</accession>
<feature type="domain" description="AB hydrolase-1" evidence="3">
    <location>
        <begin position="156"/>
        <end position="394"/>
    </location>
</feature>
<proteinExistence type="inferred from homology"/>
<sequence>MEDPILSPSSPYDLLFQALTLIPIRHYLFALFVIWTIFFYNFLEFHFLGDTILQHFRCRVNLIFNPDSPLYHGVVSRCKILHGRYVATPWLASPHLQTCFLNFNGLPPVFSYTRHLFRASDGGTIALDWVTNSNVLDGALNNQNVIKKEDTTPIAVVIPGLTSDSSSAYLMHLAYNTAKSGWNVVISNHRGLGGVSVTSDRFYNAGWTEDIRVVLGHLQQEYPMAPLFAIGTSIGANILVKYLGEEGEKTPLRGAVAICSPWDLLIGDRFICRTFKQKLYDKALTIGLQGYAQLHEPQYTRLANWEGIKKSRSIRDFDNHATCRVGEFETVDIYYRKSSSTQYVENVAVPLLCISALDDPLCTKEAIPWDECRANKNIVLATTNHGGHLAFFEGLTASSLWWVRATNEFLGALSCSDYMHVQKVSSRSVKQEEPSINQGPYLNIAEDGLVAAVNYEQETSTATIRSGVGTRGSNQTGPKHKDDVTKRSFNELCRQKKRSIWWLGYIGVVTGFPLVGLLINYIFRKKQRPTTSKKY</sequence>
<dbReference type="Proteomes" id="UP000030689">
    <property type="component" value="Unassembled WGS sequence"/>
</dbReference>
<keyword evidence="2" id="KW-0812">Transmembrane</keyword>
<dbReference type="PANTHER" id="PTHR10794:SF63">
    <property type="entry name" value="ALPHA_BETA HYDROLASE 1, ISOFORM A"/>
    <property type="match status" value="1"/>
</dbReference>
<dbReference type="PANTHER" id="PTHR10794">
    <property type="entry name" value="ABHYDROLASE DOMAIN-CONTAINING PROTEIN"/>
    <property type="match status" value="1"/>
</dbReference>
<dbReference type="OMA" id="NFVEFHF"/>
<dbReference type="Pfam" id="PF00561">
    <property type="entry name" value="Abhydrolase_1"/>
    <property type="match status" value="1"/>
</dbReference>
<evidence type="ECO:0000256" key="1">
    <source>
        <dbReference type="ARBA" id="ARBA00010884"/>
    </source>
</evidence>
<dbReference type="eggNOG" id="KOG1838">
    <property type="taxonomic scope" value="Eukaryota"/>
</dbReference>
<evidence type="ECO:0000256" key="2">
    <source>
        <dbReference type="SAM" id="Phobius"/>
    </source>
</evidence>
<keyword evidence="2" id="KW-0472">Membrane</keyword>
<dbReference type="AlphaFoldDB" id="V4K6X6"/>
<dbReference type="GO" id="GO:0034338">
    <property type="term" value="F:short-chain carboxylesterase activity"/>
    <property type="evidence" value="ECO:0007669"/>
    <property type="project" value="TreeGrafter"/>
</dbReference>
<dbReference type="InterPro" id="IPR029058">
    <property type="entry name" value="AB_hydrolase_fold"/>
</dbReference>
<evidence type="ECO:0000259" key="3">
    <source>
        <dbReference type="Pfam" id="PF00561"/>
    </source>
</evidence>
<evidence type="ECO:0000313" key="5">
    <source>
        <dbReference type="Proteomes" id="UP000030689"/>
    </source>
</evidence>
<dbReference type="KEGG" id="eus:EUTSA_v10007321mg"/>
<name>V4K6X6_EUTSA</name>
<evidence type="ECO:0000313" key="4">
    <source>
        <dbReference type="EMBL" id="ESQ33355.1"/>
    </source>
</evidence>
<dbReference type="Gene3D" id="3.40.50.1820">
    <property type="entry name" value="alpha/beta hydrolase"/>
    <property type="match status" value="1"/>
</dbReference>
<dbReference type="InterPro" id="IPR000073">
    <property type="entry name" value="AB_hydrolase_1"/>
</dbReference>
<protein>
    <recommendedName>
        <fullName evidence="3">AB hydrolase-1 domain-containing protein</fullName>
    </recommendedName>
</protein>
<dbReference type="EMBL" id="KI517683">
    <property type="protein sequence ID" value="ESQ33355.1"/>
    <property type="molecule type" value="Genomic_DNA"/>
</dbReference>
<dbReference type="FunFam" id="3.40.50.1820:FF:000071">
    <property type="entry name" value="Embryogenesis-associated protein EMB8"/>
    <property type="match status" value="1"/>
</dbReference>
<dbReference type="STRING" id="72664.V4K6X6"/>
<feature type="transmembrane region" description="Helical" evidence="2">
    <location>
        <begin position="500"/>
        <end position="523"/>
    </location>
</feature>
<comment type="similarity">
    <text evidence="1">Belongs to the AB hydrolase superfamily. AB hydrolase 4 family.</text>
</comment>
<reference evidence="4 5" key="1">
    <citation type="journal article" date="2013" name="Front. Plant Sci.">
        <title>The Reference Genome of the Halophytic Plant Eutrema salsugineum.</title>
        <authorList>
            <person name="Yang R."/>
            <person name="Jarvis D.E."/>
            <person name="Chen H."/>
            <person name="Beilstein M.A."/>
            <person name="Grimwood J."/>
            <person name="Jenkins J."/>
            <person name="Shu S."/>
            <person name="Prochnik S."/>
            <person name="Xin M."/>
            <person name="Ma C."/>
            <person name="Schmutz J."/>
            <person name="Wing R.A."/>
            <person name="Mitchell-Olds T."/>
            <person name="Schumaker K.S."/>
            <person name="Wang X."/>
        </authorList>
    </citation>
    <scope>NUCLEOTIDE SEQUENCE [LARGE SCALE GENOMIC DNA]</scope>
</reference>
<dbReference type="InterPro" id="IPR050960">
    <property type="entry name" value="AB_hydrolase_4_sf"/>
</dbReference>
<dbReference type="Gramene" id="ESQ33355">
    <property type="protein sequence ID" value="ESQ33355"/>
    <property type="gene ID" value="EUTSA_v10007321mg"/>
</dbReference>
<keyword evidence="5" id="KW-1185">Reference proteome</keyword>
<feature type="transmembrane region" description="Helical" evidence="2">
    <location>
        <begin position="27"/>
        <end position="48"/>
    </location>
</feature>
<keyword evidence="2" id="KW-1133">Transmembrane helix</keyword>
<organism evidence="4 5">
    <name type="scientific">Eutrema salsugineum</name>
    <name type="common">Saltwater cress</name>
    <name type="synonym">Sisymbrium salsugineum</name>
    <dbReference type="NCBI Taxonomy" id="72664"/>
    <lineage>
        <taxon>Eukaryota</taxon>
        <taxon>Viridiplantae</taxon>
        <taxon>Streptophyta</taxon>
        <taxon>Embryophyta</taxon>
        <taxon>Tracheophyta</taxon>
        <taxon>Spermatophyta</taxon>
        <taxon>Magnoliopsida</taxon>
        <taxon>eudicotyledons</taxon>
        <taxon>Gunneridae</taxon>
        <taxon>Pentapetalae</taxon>
        <taxon>rosids</taxon>
        <taxon>malvids</taxon>
        <taxon>Brassicales</taxon>
        <taxon>Brassicaceae</taxon>
        <taxon>Eutremeae</taxon>
        <taxon>Eutrema</taxon>
    </lineage>
</organism>
<dbReference type="SUPFAM" id="SSF53474">
    <property type="entry name" value="alpha/beta-Hydrolases"/>
    <property type="match status" value="1"/>
</dbReference>
<dbReference type="OrthoDB" id="247542at2759"/>
<gene>
    <name evidence="4" type="ORF">EUTSA_v10007321mg</name>
</gene>